<sequence>MGRFKVVSFKSVVGLPYYEVDFGWGKPVWFSLGPLSFPDLAILTNSSDGEGIEALAVMSKEDMDKFEPETSIMAYASPNPSIFFSL</sequence>
<dbReference type="AlphaFoldDB" id="A0AAP0N5R8"/>
<dbReference type="Proteomes" id="UP001428341">
    <property type="component" value="Unassembled WGS sequence"/>
</dbReference>
<keyword evidence="3" id="KW-0012">Acyltransferase</keyword>
<evidence type="ECO:0000256" key="3">
    <source>
        <dbReference type="ARBA" id="ARBA00023315"/>
    </source>
</evidence>
<evidence type="ECO:0000313" key="4">
    <source>
        <dbReference type="EMBL" id="KAK9230464.1"/>
    </source>
</evidence>
<comment type="caution">
    <text evidence="4">The sequence shown here is derived from an EMBL/GenBank/DDBJ whole genome shotgun (WGS) entry which is preliminary data.</text>
</comment>
<dbReference type="PANTHER" id="PTHR31623">
    <property type="entry name" value="F21J9.9"/>
    <property type="match status" value="1"/>
</dbReference>
<gene>
    <name evidence="4" type="ORF">WN944_023434</name>
</gene>
<comment type="similarity">
    <text evidence="1">Belongs to the plant acyltransferase family.</text>
</comment>
<dbReference type="Gene3D" id="3.30.559.10">
    <property type="entry name" value="Chloramphenicol acetyltransferase-like domain"/>
    <property type="match status" value="1"/>
</dbReference>
<dbReference type="GO" id="GO:0016746">
    <property type="term" value="F:acyltransferase activity"/>
    <property type="evidence" value="ECO:0007669"/>
    <property type="project" value="UniProtKB-KW"/>
</dbReference>
<proteinExistence type="inferred from homology"/>
<evidence type="ECO:0000313" key="5">
    <source>
        <dbReference type="Proteomes" id="UP001428341"/>
    </source>
</evidence>
<keyword evidence="2" id="KW-0808">Transferase</keyword>
<evidence type="ECO:0000256" key="1">
    <source>
        <dbReference type="ARBA" id="ARBA00009861"/>
    </source>
</evidence>
<dbReference type="InterPro" id="IPR023213">
    <property type="entry name" value="CAT-like_dom_sf"/>
</dbReference>
<reference evidence="4 5" key="1">
    <citation type="submission" date="2024-05" db="EMBL/GenBank/DDBJ databases">
        <title>Haplotype-resolved chromosome-level genome assembly of Huyou (Citrus changshanensis).</title>
        <authorList>
            <person name="Miao C."/>
            <person name="Chen W."/>
            <person name="Wu Y."/>
            <person name="Wang L."/>
            <person name="Zhao S."/>
            <person name="Grierson D."/>
            <person name="Xu C."/>
            <person name="Chen K."/>
        </authorList>
    </citation>
    <scope>NUCLEOTIDE SEQUENCE [LARGE SCALE GENOMIC DNA]</scope>
    <source>
        <strain evidence="4">01-14</strain>
        <tissue evidence="4">Leaf</tissue>
    </source>
</reference>
<dbReference type="PANTHER" id="PTHR31623:SF28">
    <property type="entry name" value="BAHD ACYLTRANSFERASE"/>
    <property type="match status" value="1"/>
</dbReference>
<organism evidence="4 5">
    <name type="scientific">Citrus x changshan-huyou</name>
    <dbReference type="NCBI Taxonomy" id="2935761"/>
    <lineage>
        <taxon>Eukaryota</taxon>
        <taxon>Viridiplantae</taxon>
        <taxon>Streptophyta</taxon>
        <taxon>Embryophyta</taxon>
        <taxon>Tracheophyta</taxon>
        <taxon>Spermatophyta</taxon>
        <taxon>Magnoliopsida</taxon>
        <taxon>eudicotyledons</taxon>
        <taxon>Gunneridae</taxon>
        <taxon>Pentapetalae</taxon>
        <taxon>rosids</taxon>
        <taxon>malvids</taxon>
        <taxon>Sapindales</taxon>
        <taxon>Rutaceae</taxon>
        <taxon>Aurantioideae</taxon>
        <taxon>Citrus</taxon>
    </lineage>
</organism>
<name>A0AAP0N5R8_9ROSI</name>
<keyword evidence="5" id="KW-1185">Reference proteome</keyword>
<accession>A0AAP0N5R8</accession>
<dbReference type="Pfam" id="PF02458">
    <property type="entry name" value="Transferase"/>
    <property type="match status" value="1"/>
</dbReference>
<protein>
    <submittedName>
        <fullName evidence="4">Uncharacterized protein</fullName>
    </submittedName>
</protein>
<evidence type="ECO:0000256" key="2">
    <source>
        <dbReference type="ARBA" id="ARBA00022679"/>
    </source>
</evidence>
<dbReference type="EMBL" id="JBCGBO010000001">
    <property type="protein sequence ID" value="KAK9230464.1"/>
    <property type="molecule type" value="Genomic_DNA"/>
</dbReference>